<dbReference type="InterPro" id="IPR023346">
    <property type="entry name" value="Lysozyme-like_dom_sf"/>
</dbReference>
<keyword evidence="4" id="KW-1185">Reference proteome</keyword>
<evidence type="ECO:0000313" key="4">
    <source>
        <dbReference type="Proteomes" id="UP001429601"/>
    </source>
</evidence>
<comment type="caution">
    <text evidence="3">The sequence shown here is derived from an EMBL/GenBank/DDBJ whole genome shotgun (WGS) entry which is preliminary data.</text>
</comment>
<feature type="compositionally biased region" description="Pro residues" evidence="1">
    <location>
        <begin position="264"/>
        <end position="273"/>
    </location>
</feature>
<dbReference type="Pfam" id="PF01464">
    <property type="entry name" value="SLT"/>
    <property type="match status" value="1"/>
</dbReference>
<dbReference type="InterPro" id="IPR008258">
    <property type="entry name" value="Transglycosylase_SLT_dom_1"/>
</dbReference>
<accession>A0ABX0Q8P8</accession>
<proteinExistence type="predicted"/>
<evidence type="ECO:0000259" key="2">
    <source>
        <dbReference type="Pfam" id="PF01464"/>
    </source>
</evidence>
<feature type="region of interest" description="Disordered" evidence="1">
    <location>
        <begin position="247"/>
        <end position="273"/>
    </location>
</feature>
<dbReference type="Gene3D" id="1.10.530.10">
    <property type="match status" value="1"/>
</dbReference>
<dbReference type="SUPFAM" id="SSF53955">
    <property type="entry name" value="Lysozyme-like"/>
    <property type="match status" value="1"/>
</dbReference>
<dbReference type="Proteomes" id="UP001429601">
    <property type="component" value="Unassembled WGS sequence"/>
</dbReference>
<feature type="region of interest" description="Disordered" evidence="1">
    <location>
        <begin position="207"/>
        <end position="231"/>
    </location>
</feature>
<evidence type="ECO:0000256" key="1">
    <source>
        <dbReference type="SAM" id="MobiDB-lite"/>
    </source>
</evidence>
<feature type="domain" description="Transglycosylase SLT" evidence="2">
    <location>
        <begin position="13"/>
        <end position="129"/>
    </location>
</feature>
<organism evidence="3 4">
    <name type="scientific">Luteibacter jiangsuensis</name>
    <dbReference type="NCBI Taxonomy" id="637577"/>
    <lineage>
        <taxon>Bacteria</taxon>
        <taxon>Pseudomonadati</taxon>
        <taxon>Pseudomonadota</taxon>
        <taxon>Gammaproteobacteria</taxon>
        <taxon>Lysobacterales</taxon>
        <taxon>Rhodanobacteraceae</taxon>
        <taxon>Luteibacter</taxon>
    </lineage>
</organism>
<protein>
    <submittedName>
        <fullName evidence="3">Lytic transglycosylase domain-containing protein</fullName>
    </submittedName>
</protein>
<reference evidence="3 4" key="1">
    <citation type="journal article" date="2011" name="Curr. Microbiol.">
        <title>Luteibacter jiangsuensis sp. nov.: a methamidophos-degrading bacterium isolated from a methamidophos-manufacturing factory.</title>
        <authorList>
            <person name="Wang L."/>
            <person name="Wang G.L."/>
            <person name="Li S.P."/>
            <person name="Jiang J.D."/>
        </authorList>
    </citation>
    <scope>NUCLEOTIDE SEQUENCE [LARGE SCALE GENOMIC DNA]</scope>
    <source>
        <strain evidence="3 4">CGMCC 1.10133</strain>
    </source>
</reference>
<evidence type="ECO:0000313" key="3">
    <source>
        <dbReference type="EMBL" id="NID06768.1"/>
    </source>
</evidence>
<feature type="compositionally biased region" description="Low complexity" evidence="1">
    <location>
        <begin position="254"/>
        <end position="263"/>
    </location>
</feature>
<gene>
    <name evidence="3" type="ORF">HBF26_17890</name>
</gene>
<dbReference type="CDD" id="cd16892">
    <property type="entry name" value="LT_VirB1-like"/>
    <property type="match status" value="1"/>
</dbReference>
<name>A0ABX0Q8P8_9GAMM</name>
<dbReference type="EMBL" id="JAAQQR010000011">
    <property type="protein sequence ID" value="NID06768.1"/>
    <property type="molecule type" value="Genomic_DNA"/>
</dbReference>
<sequence>MIPGLEMMSCQNLAVPAEVMKHVVNVESSKNPFAIGVVGGQLVRQPQNLPEAVATARMLESRGYNYSLGIAQVNRSNLGKYGLDTYEKAFEYCPNLVAGSRILAQCYASAGKDWGKAFSCYYSGNFTTGYEHGYVQRVFDSMSRDATFTGTQPIPLVTKTPVRVARVTGKSPEGLKPDSPAYRVAMRSVVDSAVAAVVGPAIAGATGASGTGGAPQSAGYPDSNAAHPAGMDPQTLQALQALQRANNGMPGAVPITNPALNNTPAPPPGPIPTDPATAAVMRQIGAQLPPSAPMQPGMIRTDPATSAVMSQIGVSASSPAGNDVFVPQVRGPNDPVQGATLPPAAAPARPAVDNADVRNGGTDDAFVF</sequence>